<evidence type="ECO:0000313" key="3">
    <source>
        <dbReference type="EMBL" id="OBY63216.1"/>
    </source>
</evidence>
<sequence length="307" mass="35328">MKTLKLLFTIIITGTLLSSCSTVYYDDYAPTLEEVVSGYDLWYVDYHKTTGSGDVPYVSRAFTLSFINGILYANNNIADIGRTGNGLGIDVGTYDSFNGTLETNHDIDGINDFDVTILSNNEIRIYNYRENVSYYLVGYNTNNFDYDKLFYENIEYLLQEYEAWAKIDAVGGTENAFDDENFLAFRPDNITTFYSSQDEFGTQVANINWDYVGGYEVYDVNGFEALKILTLNYDNGDIEEFELSVLDDDRISLFHYNSETTYEFAGRGFVQYLKSEKSVKSAKDVVRNNDRKRTKIERKTKNRRNLK</sequence>
<dbReference type="KEGG" id="prn:BW723_05415"/>
<evidence type="ECO:0000256" key="1">
    <source>
        <dbReference type="SAM" id="MobiDB-lite"/>
    </source>
</evidence>
<protein>
    <recommendedName>
        <fullName evidence="5">Nicotinic acid mononucleotide adenyltransferase</fullName>
    </recommendedName>
</protein>
<comment type="caution">
    <text evidence="3">The sequence shown here is derived from an EMBL/GenBank/DDBJ whole genome shotgun (WGS) entry which is preliminary data.</text>
</comment>
<reference evidence="4" key="1">
    <citation type="submission" date="2016-02" db="EMBL/GenBank/DDBJ databases">
        <title>Paenibacillus sp. LPB0068, isolated from Crassostrea gigas.</title>
        <authorList>
            <person name="Shin S.-K."/>
            <person name="Yi H."/>
        </authorList>
    </citation>
    <scope>NUCLEOTIDE SEQUENCE [LARGE SCALE GENOMIC DNA]</scope>
    <source>
        <strain evidence="4">KCTC 23969</strain>
    </source>
</reference>
<dbReference type="Proteomes" id="UP000092612">
    <property type="component" value="Unassembled WGS sequence"/>
</dbReference>
<feature type="region of interest" description="Disordered" evidence="1">
    <location>
        <begin position="284"/>
        <end position="307"/>
    </location>
</feature>
<dbReference type="OrthoDB" id="1150486at2"/>
<feature type="compositionally biased region" description="Basic residues" evidence="1">
    <location>
        <begin position="292"/>
        <end position="307"/>
    </location>
</feature>
<dbReference type="STRING" id="996801.BW723_05415"/>
<dbReference type="AlphaFoldDB" id="A0A1B8TTW1"/>
<name>A0A1B8TTW1_9FLAO</name>
<feature type="chain" id="PRO_5008615626" description="Nicotinic acid mononucleotide adenyltransferase" evidence="2">
    <location>
        <begin position="26"/>
        <end position="307"/>
    </location>
</feature>
<evidence type="ECO:0000256" key="2">
    <source>
        <dbReference type="SAM" id="SignalP"/>
    </source>
</evidence>
<evidence type="ECO:0008006" key="5">
    <source>
        <dbReference type="Google" id="ProtNLM"/>
    </source>
</evidence>
<dbReference type="EMBL" id="LSFL01000035">
    <property type="protein sequence ID" value="OBY63216.1"/>
    <property type="molecule type" value="Genomic_DNA"/>
</dbReference>
<gene>
    <name evidence="3" type="ORF">LPB301_10295</name>
</gene>
<organism evidence="3 4">
    <name type="scientific">Polaribacter reichenbachii</name>
    <dbReference type="NCBI Taxonomy" id="996801"/>
    <lineage>
        <taxon>Bacteria</taxon>
        <taxon>Pseudomonadati</taxon>
        <taxon>Bacteroidota</taxon>
        <taxon>Flavobacteriia</taxon>
        <taxon>Flavobacteriales</taxon>
        <taxon>Flavobacteriaceae</taxon>
    </lineage>
</organism>
<dbReference type="RefSeq" id="WP_068361200.1">
    <property type="nucleotide sequence ID" value="NZ_CP019337.1"/>
</dbReference>
<proteinExistence type="predicted"/>
<dbReference type="PROSITE" id="PS51257">
    <property type="entry name" value="PROKAR_LIPOPROTEIN"/>
    <property type="match status" value="1"/>
</dbReference>
<keyword evidence="4" id="KW-1185">Reference proteome</keyword>
<keyword evidence="2" id="KW-0732">Signal</keyword>
<feature type="signal peptide" evidence="2">
    <location>
        <begin position="1"/>
        <end position="25"/>
    </location>
</feature>
<evidence type="ECO:0000313" key="4">
    <source>
        <dbReference type="Proteomes" id="UP000092612"/>
    </source>
</evidence>
<accession>A0A1B8TTW1</accession>